<keyword evidence="6" id="KW-0732">Signal</keyword>
<dbReference type="Gene3D" id="1.10.1280.10">
    <property type="entry name" value="Di-copper center containing domain from catechol oxidase"/>
    <property type="match status" value="2"/>
</dbReference>
<comment type="cofactor">
    <cofactor evidence="1">
        <name>Cu(2+)</name>
        <dbReference type="ChEBI" id="CHEBI:29036"/>
    </cofactor>
</comment>
<dbReference type="InterPro" id="IPR008922">
    <property type="entry name" value="Di-copper_centre_dom_sf"/>
</dbReference>
<proteinExistence type="inferred from homology"/>
<dbReference type="EMBL" id="RYYV01000002">
    <property type="protein sequence ID" value="RUL78907.1"/>
    <property type="molecule type" value="Genomic_DNA"/>
</dbReference>
<evidence type="ECO:0000256" key="2">
    <source>
        <dbReference type="ARBA" id="ARBA00009928"/>
    </source>
</evidence>
<gene>
    <name evidence="8" type="ORF">EKH80_03650</name>
</gene>
<evidence type="ECO:0000256" key="5">
    <source>
        <dbReference type="ARBA" id="ARBA00023008"/>
    </source>
</evidence>
<dbReference type="RefSeq" id="WP_126683364.1">
    <property type="nucleotide sequence ID" value="NZ_RYYV01000002.1"/>
</dbReference>
<dbReference type="Proteomes" id="UP000274358">
    <property type="component" value="Unassembled WGS sequence"/>
</dbReference>
<evidence type="ECO:0000313" key="8">
    <source>
        <dbReference type="EMBL" id="RUL78907.1"/>
    </source>
</evidence>
<reference evidence="8 9" key="1">
    <citation type="submission" date="2018-12" db="EMBL/GenBank/DDBJ databases">
        <title>Dyella dinghuensis sp. nov. DHOA06 and Dyella choica sp. nov. 4M-K27, isolated from forest soil.</title>
        <authorList>
            <person name="Qiu L.-H."/>
            <person name="Gao Z.-H."/>
        </authorList>
    </citation>
    <scope>NUCLEOTIDE SEQUENCE [LARGE SCALE GENOMIC DNA]</scope>
    <source>
        <strain evidence="8 9">4M-K27</strain>
    </source>
</reference>
<dbReference type="Pfam" id="PF12142">
    <property type="entry name" value="PPO1_DWL"/>
    <property type="match status" value="1"/>
</dbReference>
<evidence type="ECO:0000256" key="3">
    <source>
        <dbReference type="ARBA" id="ARBA00022723"/>
    </source>
</evidence>
<dbReference type="OrthoDB" id="2874181at2"/>
<dbReference type="SUPFAM" id="SSF48056">
    <property type="entry name" value="Di-copper centre-containing domain"/>
    <property type="match status" value="1"/>
</dbReference>
<dbReference type="PANTHER" id="PTHR11474">
    <property type="entry name" value="TYROSINASE FAMILY MEMBER"/>
    <property type="match status" value="1"/>
</dbReference>
<keyword evidence="3" id="KW-0479">Metal-binding</keyword>
<dbReference type="Pfam" id="PF00264">
    <property type="entry name" value="Tyrosinase"/>
    <property type="match status" value="1"/>
</dbReference>
<keyword evidence="4" id="KW-0560">Oxidoreductase</keyword>
<feature type="chain" id="PRO_5019253079" description="Tyrosinase copper-binding domain-containing protein" evidence="6">
    <location>
        <begin position="28"/>
        <end position="524"/>
    </location>
</feature>
<keyword evidence="9" id="KW-1185">Reference proteome</keyword>
<sequence length="524" mass="57908">MKFLSSSMLVAVLGLVAANLGFQTAVAQSTPVTGLHTRMKWQDFVSGPDGAKRLASFKKAVAKMRSLDNSPTDSADFRRSWKYWANIHGYLGPTSSFGTVAERSQQLTNDGLSQYLPYLVGTAGMPGIVDQTPPDAIAKTIWATCQHSPPGMEVNFFGWHRMFLYYLERVMRWAANDPTLTLPYWDYTNPAETALPAEFRDTTSPLYDWRRSTAVNQGQLALNPNITDIDGPLTTDTSFLQYEKDIESTVHGNVHCAMVKTCPVALMGLVGVAANDPIFYMHHTNIDRMWSCWQYLHPSEQPGTWENQSFTFVDETGAEVTRPVKDFLDTTVLGYVYDNDSACTRVPAVAAVEVQIQPPASVEQAFPNVLFSSMPVPLNSNVTSVEVTISATAQLKNTELVLRDVSSLFAPGALVDVYVAKNDESTPRAYVATINWFGVFDHAHSMDRMERGGPVARTFEYNVTRQLQALGFPDAKELTILFEASSGLVPTSKNPVAPNELRRALEATLRPDANLTIGAIELRQ</sequence>
<evidence type="ECO:0000256" key="6">
    <source>
        <dbReference type="SAM" id="SignalP"/>
    </source>
</evidence>
<dbReference type="PRINTS" id="PR00092">
    <property type="entry name" value="TYROSINASE"/>
</dbReference>
<protein>
    <recommendedName>
        <fullName evidence="7">Tyrosinase copper-binding domain-containing protein</fullName>
    </recommendedName>
</protein>
<evidence type="ECO:0000256" key="1">
    <source>
        <dbReference type="ARBA" id="ARBA00001973"/>
    </source>
</evidence>
<dbReference type="PANTHER" id="PTHR11474:SF76">
    <property type="entry name" value="SHKT DOMAIN-CONTAINING PROTEIN"/>
    <property type="match status" value="1"/>
</dbReference>
<dbReference type="InterPro" id="IPR050316">
    <property type="entry name" value="Tyrosinase/Hemocyanin"/>
</dbReference>
<keyword evidence="5" id="KW-0186">Copper</keyword>
<name>A0A432M9S8_9GAMM</name>
<dbReference type="InterPro" id="IPR022739">
    <property type="entry name" value="Polyphenol_oxidase_cen"/>
</dbReference>
<accession>A0A432M9S8</accession>
<comment type="caution">
    <text evidence="8">The sequence shown here is derived from an EMBL/GenBank/DDBJ whole genome shotgun (WGS) entry which is preliminary data.</text>
</comment>
<dbReference type="PROSITE" id="PS00498">
    <property type="entry name" value="TYROSINASE_2"/>
    <property type="match status" value="1"/>
</dbReference>
<dbReference type="InterPro" id="IPR002227">
    <property type="entry name" value="Tyrosinase_Cu-bd"/>
</dbReference>
<dbReference type="GO" id="GO:0004097">
    <property type="term" value="F:catechol oxidase activity"/>
    <property type="evidence" value="ECO:0007669"/>
    <property type="project" value="InterPro"/>
</dbReference>
<evidence type="ECO:0000256" key="4">
    <source>
        <dbReference type="ARBA" id="ARBA00023002"/>
    </source>
</evidence>
<dbReference type="GO" id="GO:0046872">
    <property type="term" value="F:metal ion binding"/>
    <property type="evidence" value="ECO:0007669"/>
    <property type="project" value="UniProtKB-KW"/>
</dbReference>
<feature type="signal peptide" evidence="6">
    <location>
        <begin position="1"/>
        <end position="27"/>
    </location>
</feature>
<dbReference type="AlphaFoldDB" id="A0A432M9S8"/>
<evidence type="ECO:0000259" key="7">
    <source>
        <dbReference type="PROSITE" id="PS00498"/>
    </source>
</evidence>
<comment type="similarity">
    <text evidence="2">Belongs to the tyrosinase family.</text>
</comment>
<feature type="domain" description="Tyrosinase copper-binding" evidence="7">
    <location>
        <begin position="276"/>
        <end position="287"/>
    </location>
</feature>
<evidence type="ECO:0000313" key="9">
    <source>
        <dbReference type="Proteomes" id="UP000274358"/>
    </source>
</evidence>
<organism evidence="8 9">
    <name type="scientific">Dyella choica</name>
    <dbReference type="NCBI Taxonomy" id="1927959"/>
    <lineage>
        <taxon>Bacteria</taxon>
        <taxon>Pseudomonadati</taxon>
        <taxon>Pseudomonadota</taxon>
        <taxon>Gammaproteobacteria</taxon>
        <taxon>Lysobacterales</taxon>
        <taxon>Rhodanobacteraceae</taxon>
        <taxon>Dyella</taxon>
    </lineage>
</organism>